<keyword evidence="3" id="KW-0804">Transcription</keyword>
<dbReference type="GO" id="GO:0006355">
    <property type="term" value="P:regulation of DNA-templated transcription"/>
    <property type="evidence" value="ECO:0007669"/>
    <property type="project" value="InterPro"/>
</dbReference>
<dbReference type="PROSITE" id="PS50043">
    <property type="entry name" value="HTH_LUXR_2"/>
    <property type="match status" value="1"/>
</dbReference>
<dbReference type="Pfam" id="PF13191">
    <property type="entry name" value="AAA_16"/>
    <property type="match status" value="1"/>
</dbReference>
<dbReference type="CDD" id="cd06170">
    <property type="entry name" value="LuxR_C_like"/>
    <property type="match status" value="1"/>
</dbReference>
<dbReference type="GO" id="GO:0003677">
    <property type="term" value="F:DNA binding"/>
    <property type="evidence" value="ECO:0007669"/>
    <property type="project" value="UniProtKB-KW"/>
</dbReference>
<reference evidence="6" key="1">
    <citation type="submission" date="2016-06" db="EMBL/GenBank/DDBJ databases">
        <authorList>
            <person name="Varghese N."/>
            <person name="Submissions Spin"/>
        </authorList>
    </citation>
    <scope>NUCLEOTIDE SEQUENCE [LARGE SCALE GENOMIC DNA]</scope>
    <source>
        <strain evidence="6">DSM 44830</strain>
    </source>
</reference>
<dbReference type="STRING" id="262898.GA0070564_1011232"/>
<dbReference type="InterPro" id="IPR016032">
    <property type="entry name" value="Sig_transdc_resp-reg_C-effctor"/>
</dbReference>
<dbReference type="InterPro" id="IPR041664">
    <property type="entry name" value="AAA_16"/>
</dbReference>
<evidence type="ECO:0000256" key="1">
    <source>
        <dbReference type="ARBA" id="ARBA00023015"/>
    </source>
</evidence>
<gene>
    <name evidence="5" type="ORF">GA0070564_1011232</name>
</gene>
<evidence type="ECO:0000259" key="4">
    <source>
        <dbReference type="PROSITE" id="PS50043"/>
    </source>
</evidence>
<dbReference type="PRINTS" id="PR00038">
    <property type="entry name" value="HTHLUXR"/>
</dbReference>
<protein>
    <submittedName>
        <fullName evidence="5">AAA ATPase domain-containing protein</fullName>
    </submittedName>
</protein>
<feature type="domain" description="HTH luxR-type" evidence="4">
    <location>
        <begin position="262"/>
        <end position="327"/>
    </location>
</feature>
<dbReference type="Gene3D" id="1.10.10.10">
    <property type="entry name" value="Winged helix-like DNA-binding domain superfamily/Winged helix DNA-binding domain"/>
    <property type="match status" value="1"/>
</dbReference>
<dbReference type="InterPro" id="IPR003593">
    <property type="entry name" value="AAA+_ATPase"/>
</dbReference>
<organism evidence="5 6">
    <name type="scientific">Micromonospora mirobrigensis</name>
    <dbReference type="NCBI Taxonomy" id="262898"/>
    <lineage>
        <taxon>Bacteria</taxon>
        <taxon>Bacillati</taxon>
        <taxon>Actinomycetota</taxon>
        <taxon>Actinomycetes</taxon>
        <taxon>Micromonosporales</taxon>
        <taxon>Micromonosporaceae</taxon>
        <taxon>Micromonospora</taxon>
    </lineage>
</organism>
<dbReference type="AlphaFoldDB" id="A0A1C4VI86"/>
<dbReference type="InterPro" id="IPR027417">
    <property type="entry name" value="P-loop_NTPase"/>
</dbReference>
<accession>A0A1C4VI86</accession>
<dbReference type="Pfam" id="PF00196">
    <property type="entry name" value="GerE"/>
    <property type="match status" value="1"/>
</dbReference>
<dbReference type="SUPFAM" id="SSF46894">
    <property type="entry name" value="C-terminal effector domain of the bipartite response regulators"/>
    <property type="match status" value="1"/>
</dbReference>
<dbReference type="SUPFAM" id="SSF52540">
    <property type="entry name" value="P-loop containing nucleoside triphosphate hydrolases"/>
    <property type="match status" value="1"/>
</dbReference>
<keyword evidence="2" id="KW-0238">DNA-binding</keyword>
<name>A0A1C4VI86_9ACTN</name>
<sequence>MPVSMVGRAGELAELDRAWSAVARSHRSAPAVTVITGAAGVGKSLLVAAALEGFAPRPAVVLSGAARVHDPAPYDWLAAVLSGRDTGGLDLPADALAWLAQQPDTPRERYAPGALLRVAVRVVRGLVGAGPAVLVVEDLHALDPASLNLVGELATAADLPALLVVASRPAADAVAPDLTVRALARLCGVRGAVRQHLGPLTAAQVAEVLTQVYGSRPAHRLVNAVWQRTGGNPYALTELLAAHSGQGVAALFHSRPAVPRPAAPPDVELTAREVEVLDCLVAGMSNKQAARALGISVRTVTVHVSNLLRKTGSSSRTEAALWAVRHRRPVSAPPAG</sequence>
<dbReference type="PANTHER" id="PTHR44688:SF16">
    <property type="entry name" value="DNA-BINDING TRANSCRIPTIONAL ACTIVATOR DEVR_DOSR"/>
    <property type="match status" value="1"/>
</dbReference>
<dbReference type="InterPro" id="IPR036388">
    <property type="entry name" value="WH-like_DNA-bd_sf"/>
</dbReference>
<keyword evidence="1" id="KW-0805">Transcription regulation</keyword>
<proteinExistence type="predicted"/>
<dbReference type="SMART" id="SM00421">
    <property type="entry name" value="HTH_LUXR"/>
    <property type="match status" value="1"/>
</dbReference>
<keyword evidence="6" id="KW-1185">Reference proteome</keyword>
<dbReference type="SMART" id="SM00382">
    <property type="entry name" value="AAA"/>
    <property type="match status" value="1"/>
</dbReference>
<evidence type="ECO:0000313" key="6">
    <source>
        <dbReference type="Proteomes" id="UP000199504"/>
    </source>
</evidence>
<evidence type="ECO:0000256" key="2">
    <source>
        <dbReference type="ARBA" id="ARBA00023125"/>
    </source>
</evidence>
<evidence type="ECO:0000313" key="5">
    <source>
        <dbReference type="EMBL" id="SCE83727.1"/>
    </source>
</evidence>
<dbReference type="Proteomes" id="UP000199504">
    <property type="component" value="Unassembled WGS sequence"/>
</dbReference>
<dbReference type="EMBL" id="FMCX01000001">
    <property type="protein sequence ID" value="SCE83727.1"/>
    <property type="molecule type" value="Genomic_DNA"/>
</dbReference>
<dbReference type="PANTHER" id="PTHR44688">
    <property type="entry name" value="DNA-BINDING TRANSCRIPTIONAL ACTIVATOR DEVR_DOSR"/>
    <property type="match status" value="1"/>
</dbReference>
<dbReference type="InterPro" id="IPR000792">
    <property type="entry name" value="Tscrpt_reg_LuxR_C"/>
</dbReference>
<evidence type="ECO:0000256" key="3">
    <source>
        <dbReference type="ARBA" id="ARBA00023163"/>
    </source>
</evidence>